<dbReference type="RefSeq" id="WP_224123566.1">
    <property type="nucleotide sequence ID" value="NZ_JAIQZJ010000007.1"/>
</dbReference>
<organism evidence="2 3">
    <name type="scientific">Nocardioides mangrovi</name>
    <dbReference type="NCBI Taxonomy" id="2874580"/>
    <lineage>
        <taxon>Bacteria</taxon>
        <taxon>Bacillati</taxon>
        <taxon>Actinomycetota</taxon>
        <taxon>Actinomycetes</taxon>
        <taxon>Propionibacteriales</taxon>
        <taxon>Nocardioidaceae</taxon>
        <taxon>Nocardioides</taxon>
    </lineage>
</organism>
<keyword evidence="3" id="KW-1185">Reference proteome</keyword>
<keyword evidence="1" id="KW-0812">Transmembrane</keyword>
<evidence type="ECO:0000256" key="1">
    <source>
        <dbReference type="SAM" id="Phobius"/>
    </source>
</evidence>
<dbReference type="EMBL" id="JAIQZJ010000007">
    <property type="protein sequence ID" value="MBZ5739195.1"/>
    <property type="molecule type" value="Genomic_DNA"/>
</dbReference>
<proteinExistence type="predicted"/>
<protein>
    <submittedName>
        <fullName evidence="2">Uncharacterized protein</fullName>
    </submittedName>
</protein>
<gene>
    <name evidence="2" type="ORF">K8U61_13560</name>
</gene>
<dbReference type="Proteomes" id="UP000780875">
    <property type="component" value="Unassembled WGS sequence"/>
</dbReference>
<evidence type="ECO:0000313" key="2">
    <source>
        <dbReference type="EMBL" id="MBZ5739195.1"/>
    </source>
</evidence>
<reference evidence="2 3" key="1">
    <citation type="submission" date="2021-09" db="EMBL/GenBank/DDBJ databases">
        <title>Whole genome sequence of Nocardioides sp. GBK3QG-3.</title>
        <authorList>
            <person name="Tuo L."/>
        </authorList>
    </citation>
    <scope>NUCLEOTIDE SEQUENCE [LARGE SCALE GENOMIC DNA]</scope>
    <source>
        <strain evidence="2 3">GBK3QG-3</strain>
    </source>
</reference>
<comment type="caution">
    <text evidence="2">The sequence shown here is derived from an EMBL/GenBank/DDBJ whole genome shotgun (WGS) entry which is preliminary data.</text>
</comment>
<keyword evidence="1" id="KW-1133">Transmembrane helix</keyword>
<keyword evidence="1" id="KW-0472">Membrane</keyword>
<name>A0ABS7UDW1_9ACTN</name>
<feature type="transmembrane region" description="Helical" evidence="1">
    <location>
        <begin position="6"/>
        <end position="30"/>
    </location>
</feature>
<accession>A0ABS7UDW1</accession>
<sequence length="54" mass="5620">MIETSIFLPLAVVFFVVAAVAVVVAVVAVVTTVRDARRTPAVVGSRPVDLVRAA</sequence>
<evidence type="ECO:0000313" key="3">
    <source>
        <dbReference type="Proteomes" id="UP000780875"/>
    </source>
</evidence>